<feature type="domain" description="Serpin" evidence="2">
    <location>
        <begin position="40"/>
        <end position="133"/>
    </location>
</feature>
<evidence type="ECO:0000313" key="3">
    <source>
        <dbReference type="EMBL" id="TKR70832.1"/>
    </source>
</evidence>
<reference evidence="3 4" key="2">
    <citation type="journal article" date="2019" name="G3 (Bethesda)">
        <title>Hybrid Assembly of the Genome of the Entomopathogenic Nematode Steinernema carpocapsae Identifies the X-Chromosome.</title>
        <authorList>
            <person name="Serra L."/>
            <person name="Macchietto M."/>
            <person name="Macias-Munoz A."/>
            <person name="McGill C.J."/>
            <person name="Rodriguez I.M."/>
            <person name="Rodriguez B."/>
            <person name="Murad R."/>
            <person name="Mortazavi A."/>
        </authorList>
    </citation>
    <scope>NUCLEOTIDE SEQUENCE [LARGE SCALE GENOMIC DNA]</scope>
    <source>
        <strain evidence="3 4">ALL</strain>
    </source>
</reference>
<name>A0A4U5MNF7_STECR</name>
<feature type="chain" id="PRO_5020654168" description="Serpin domain-containing protein" evidence="1">
    <location>
        <begin position="22"/>
        <end position="142"/>
    </location>
</feature>
<evidence type="ECO:0000256" key="1">
    <source>
        <dbReference type="SAM" id="SignalP"/>
    </source>
</evidence>
<reference evidence="3 4" key="1">
    <citation type="journal article" date="2015" name="Genome Biol.">
        <title>Comparative genomics of Steinernema reveals deeply conserved gene regulatory networks.</title>
        <authorList>
            <person name="Dillman A.R."/>
            <person name="Macchietto M."/>
            <person name="Porter C.F."/>
            <person name="Rogers A."/>
            <person name="Williams B."/>
            <person name="Antoshechkin I."/>
            <person name="Lee M.M."/>
            <person name="Goodwin Z."/>
            <person name="Lu X."/>
            <person name="Lewis E.E."/>
            <person name="Goodrich-Blair H."/>
            <person name="Stock S.P."/>
            <person name="Adams B.J."/>
            <person name="Sternberg P.W."/>
            <person name="Mortazavi A."/>
        </authorList>
    </citation>
    <scope>NUCLEOTIDE SEQUENCE [LARGE SCALE GENOMIC DNA]</scope>
    <source>
        <strain evidence="3 4">ALL</strain>
    </source>
</reference>
<sequence length="142" mass="15916">MQTSALLLSAACLLLLGSISCDYSKESFSDDLFDFAVRALRNKRESIVFSPLSAALALTAIGQNTHGDAKVEIEKLFRKEKLEIVWNRIVKTLITLREKGHIESKLVSRVYFDKSIKVKREFVSSLGNSTEATRTALQVYLC</sequence>
<organism evidence="3 4">
    <name type="scientific">Steinernema carpocapsae</name>
    <name type="common">Entomopathogenic nematode</name>
    <dbReference type="NCBI Taxonomy" id="34508"/>
    <lineage>
        <taxon>Eukaryota</taxon>
        <taxon>Metazoa</taxon>
        <taxon>Ecdysozoa</taxon>
        <taxon>Nematoda</taxon>
        <taxon>Chromadorea</taxon>
        <taxon>Rhabditida</taxon>
        <taxon>Tylenchina</taxon>
        <taxon>Panagrolaimomorpha</taxon>
        <taxon>Strongyloidoidea</taxon>
        <taxon>Steinernematidae</taxon>
        <taxon>Steinernema</taxon>
    </lineage>
</organism>
<dbReference type="InterPro" id="IPR036186">
    <property type="entry name" value="Serpin_sf"/>
</dbReference>
<proteinExistence type="predicted"/>
<evidence type="ECO:0000259" key="2">
    <source>
        <dbReference type="Pfam" id="PF00079"/>
    </source>
</evidence>
<comment type="caution">
    <text evidence="3">The sequence shown here is derived from an EMBL/GenBank/DDBJ whole genome shotgun (WGS) entry which is preliminary data.</text>
</comment>
<keyword evidence="1" id="KW-0732">Signal</keyword>
<protein>
    <recommendedName>
        <fullName evidence="2">Serpin domain-containing protein</fullName>
    </recommendedName>
</protein>
<dbReference type="Proteomes" id="UP000298663">
    <property type="component" value="Unassembled WGS sequence"/>
</dbReference>
<dbReference type="Gene3D" id="3.30.497.10">
    <property type="entry name" value="Antithrombin, subunit I, domain 2"/>
    <property type="match status" value="1"/>
</dbReference>
<dbReference type="Pfam" id="PF00079">
    <property type="entry name" value="Serpin"/>
    <property type="match status" value="1"/>
</dbReference>
<dbReference type="InterPro" id="IPR023796">
    <property type="entry name" value="Serpin_dom"/>
</dbReference>
<gene>
    <name evidence="3" type="ORF">L596_022806</name>
</gene>
<dbReference type="AlphaFoldDB" id="A0A4U5MNF7"/>
<accession>A0A4U5MNF7</accession>
<dbReference type="EMBL" id="AZBU02000007">
    <property type="protein sequence ID" value="TKR70832.1"/>
    <property type="molecule type" value="Genomic_DNA"/>
</dbReference>
<evidence type="ECO:0000313" key="4">
    <source>
        <dbReference type="Proteomes" id="UP000298663"/>
    </source>
</evidence>
<keyword evidence="4" id="KW-1185">Reference proteome</keyword>
<dbReference type="SUPFAM" id="SSF56574">
    <property type="entry name" value="Serpins"/>
    <property type="match status" value="1"/>
</dbReference>
<feature type="signal peptide" evidence="1">
    <location>
        <begin position="1"/>
        <end position="21"/>
    </location>
</feature>
<dbReference type="InterPro" id="IPR042178">
    <property type="entry name" value="Serpin_sf_1"/>
</dbReference>